<evidence type="ECO:0000313" key="4">
    <source>
        <dbReference type="Proteomes" id="UP000077266"/>
    </source>
</evidence>
<dbReference type="InParanoid" id="A0A165GR34"/>
<name>A0A165GR34_EXIGL</name>
<dbReference type="PANTHER" id="PTHR36223:SF1">
    <property type="entry name" value="TRANSCRIPTION ELONGATION FACTOR EAF N-TERMINAL DOMAIN-CONTAINING PROTEIN"/>
    <property type="match status" value="1"/>
</dbReference>
<proteinExistence type="predicted"/>
<dbReference type="STRING" id="1314781.A0A165GR34"/>
<feature type="compositionally biased region" description="Basic and acidic residues" evidence="1">
    <location>
        <begin position="234"/>
        <end position="249"/>
    </location>
</feature>
<feature type="compositionally biased region" description="Acidic residues" evidence="1">
    <location>
        <begin position="250"/>
        <end position="284"/>
    </location>
</feature>
<dbReference type="EMBL" id="KV426039">
    <property type="protein sequence ID" value="KZV90882.1"/>
    <property type="molecule type" value="Genomic_DNA"/>
</dbReference>
<dbReference type="InterPro" id="IPR057678">
    <property type="entry name" value="DUF7918"/>
</dbReference>
<evidence type="ECO:0000256" key="1">
    <source>
        <dbReference type="SAM" id="MobiDB-lite"/>
    </source>
</evidence>
<dbReference type="AlphaFoldDB" id="A0A165GR34"/>
<keyword evidence="4" id="KW-1185">Reference proteome</keyword>
<gene>
    <name evidence="3" type="ORF">EXIGLDRAFT_750442</name>
</gene>
<organism evidence="3 4">
    <name type="scientific">Exidia glandulosa HHB12029</name>
    <dbReference type="NCBI Taxonomy" id="1314781"/>
    <lineage>
        <taxon>Eukaryota</taxon>
        <taxon>Fungi</taxon>
        <taxon>Dikarya</taxon>
        <taxon>Basidiomycota</taxon>
        <taxon>Agaricomycotina</taxon>
        <taxon>Agaricomycetes</taxon>
        <taxon>Auriculariales</taxon>
        <taxon>Exidiaceae</taxon>
        <taxon>Exidia</taxon>
    </lineage>
</organism>
<feature type="compositionally biased region" description="Low complexity" evidence="1">
    <location>
        <begin position="340"/>
        <end position="356"/>
    </location>
</feature>
<dbReference type="Pfam" id="PF25534">
    <property type="entry name" value="DUF7918"/>
    <property type="match status" value="1"/>
</dbReference>
<reference evidence="3 4" key="1">
    <citation type="journal article" date="2016" name="Mol. Biol. Evol.">
        <title>Comparative Genomics of Early-Diverging Mushroom-Forming Fungi Provides Insights into the Origins of Lignocellulose Decay Capabilities.</title>
        <authorList>
            <person name="Nagy L.G."/>
            <person name="Riley R."/>
            <person name="Tritt A."/>
            <person name="Adam C."/>
            <person name="Daum C."/>
            <person name="Floudas D."/>
            <person name="Sun H."/>
            <person name="Yadav J.S."/>
            <person name="Pangilinan J."/>
            <person name="Larsson K.H."/>
            <person name="Matsuura K."/>
            <person name="Barry K."/>
            <person name="Labutti K."/>
            <person name="Kuo R."/>
            <person name="Ohm R.A."/>
            <person name="Bhattacharya S.S."/>
            <person name="Shirouzu T."/>
            <person name="Yoshinaga Y."/>
            <person name="Martin F.M."/>
            <person name="Grigoriev I.V."/>
            <person name="Hibbett D.S."/>
        </authorList>
    </citation>
    <scope>NUCLEOTIDE SEQUENCE [LARGE SCALE GENOMIC DNA]</scope>
    <source>
        <strain evidence="3 4">HHB12029</strain>
    </source>
</reference>
<sequence>MPKHRGFNAWITCDGDKLDEYLVEVNAKDGDVVECWVPSQAGKSFSVCWQNENKKPTATSGHIFIDGVDLASAIARPGRKSHVERSGAKTTSSHLRPFQFSVLPLTDDEKVAPIIDPSVKEIGTIRVEITRVILGAEVPFKAVTVEERGPVHEKAKKAGAHVTKFGDMKRSTKGRTSAVSNAPYDPDRTTPWVTFIFRYRSREFLMAQDIIPNPSRKRRATPEMVDMTGDDDESARKKVKLEAREAFERSEEELAADEAAEMDLDPDADPDAELAPEQDQDDDIPASSPKTEDDGNGPRSSPAVEVEAPNERISPAQSPEPELEIPVATMVEPSQTQDHSQVTPDQSQTQDDSQPQGLDGETLVG</sequence>
<dbReference type="OrthoDB" id="3364132at2759"/>
<feature type="domain" description="DUF7918" evidence="2">
    <location>
        <begin position="8"/>
        <end position="213"/>
    </location>
</feature>
<feature type="region of interest" description="Disordered" evidence="1">
    <location>
        <begin position="213"/>
        <end position="365"/>
    </location>
</feature>
<evidence type="ECO:0000313" key="3">
    <source>
        <dbReference type="EMBL" id="KZV90882.1"/>
    </source>
</evidence>
<protein>
    <recommendedName>
        <fullName evidence="2">DUF7918 domain-containing protein</fullName>
    </recommendedName>
</protein>
<evidence type="ECO:0000259" key="2">
    <source>
        <dbReference type="Pfam" id="PF25534"/>
    </source>
</evidence>
<dbReference type="Proteomes" id="UP000077266">
    <property type="component" value="Unassembled WGS sequence"/>
</dbReference>
<dbReference type="PANTHER" id="PTHR36223">
    <property type="entry name" value="BETA-LACTAMASE-TYPE TRANSPEPTIDASE FOLD DOMAIN CONTAINING PROTEIN"/>
    <property type="match status" value="1"/>
</dbReference>
<accession>A0A165GR34</accession>